<dbReference type="EMBL" id="CP005935">
    <property type="protein sequence ID" value="AHA72518.1"/>
    <property type="molecule type" value="Genomic_DNA"/>
</dbReference>
<feature type="transmembrane region" description="Helical" evidence="7">
    <location>
        <begin position="621"/>
        <end position="642"/>
    </location>
</feature>
<keyword evidence="5 7" id="KW-0472">Membrane</keyword>
<evidence type="ECO:0008006" key="12">
    <source>
        <dbReference type="Google" id="ProtNLM"/>
    </source>
</evidence>
<dbReference type="Pfam" id="PF12704">
    <property type="entry name" value="MacB_PCD"/>
    <property type="match status" value="1"/>
</dbReference>
<reference evidence="10 11" key="1">
    <citation type="submission" date="2013-05" db="EMBL/GenBank/DDBJ databases">
        <title>Complete genome sequence of Bacillus thuringiensis YBT-1518, a typical strain with high toxicity to nematode.</title>
        <authorList>
            <person name="Wang P."/>
            <person name="Zhang C."/>
            <person name="Guo M."/>
            <person name="Guo S."/>
            <person name="Zhu Y."/>
            <person name="Zheng J."/>
            <person name="Zhu L."/>
            <person name="Ruan L."/>
            <person name="Peng D."/>
            <person name="Sun M."/>
        </authorList>
    </citation>
    <scope>NUCLEOTIDE SEQUENCE [LARGE SCALE GENOMIC DNA]</scope>
    <source>
        <strain evidence="10 11">YBT-1518</strain>
    </source>
</reference>
<evidence type="ECO:0000256" key="1">
    <source>
        <dbReference type="ARBA" id="ARBA00004651"/>
    </source>
</evidence>
<dbReference type="PANTHER" id="PTHR30572:SF4">
    <property type="entry name" value="ABC TRANSPORTER PERMEASE YTRF"/>
    <property type="match status" value="1"/>
</dbReference>
<gene>
    <name evidence="10" type="ORF">YBT1518_16790</name>
</gene>
<evidence type="ECO:0000313" key="11">
    <source>
        <dbReference type="Proteomes" id="UP000018566"/>
    </source>
</evidence>
<dbReference type="KEGG" id="bthu:YBT1518_16790"/>
<keyword evidence="4 7" id="KW-1133">Transmembrane helix</keyword>
<feature type="transmembrane region" description="Helical" evidence="7">
    <location>
        <begin position="289"/>
        <end position="314"/>
    </location>
</feature>
<proteinExistence type="inferred from homology"/>
<dbReference type="InterPro" id="IPR003838">
    <property type="entry name" value="ABC3_permease_C"/>
</dbReference>
<dbReference type="InterPro" id="IPR050250">
    <property type="entry name" value="Macrolide_Exporter_MacB"/>
</dbReference>
<keyword evidence="3 7" id="KW-0812">Transmembrane</keyword>
<sequence>MIGNYKQLSRRYLKGNKKRTILTLIGIVLSVSLISTIGLFMNGTQISQIENTKKRQGYSFHAVVLNYDESILKKIKYNPQIESFGLMAQGETVQVGEAAVQMNFADDNALEFLKYSIIKGRLPSNDQEVAVDPWVLPYIKENIQIGDSFELNEKKYKLVGFLSVSTYTQENKVGRLLTYKSKFSAGEGKILVGISSKANFNEVLEGLKTISGENNINISNELIQLEKPGYNNSIMATLIITISIVVIATIVVIYNAFQISVVERTRQFGLLRSIGATRKQIRQIVLREATFLAVIAIPIGIICSLIALTSLQFTFSLLMENSKAVSIFHVDWNILLISSIITLLSVIASSLYPAYFAGKISPLLAISSRLSIKKEQIKKQKNSMVKKPLSIPLSMAMKNVKRNKNRYTITILSIIISSVLFITFSYLMSVAFASKSFDKLSVKSDITIKIVDNNPDHLAESEQVLHQLKSLENISKVYEKKENSFETKLKDVTQSSATVKEIENTIGKSYSITIVNNYQENKTKKEEKLTLQVLAYGFITVISLISSVNILNTITISIMTRRKELAALKSIGMSQKDLKKMITYEALIYGFSGSLQGIFFGCILSYIIYLAISDMLKMTWTIPYEACIITFVSALIISYLSVLNPLKKIQQDNIIDNIREQ</sequence>
<feature type="domain" description="ABC3 transporter permease C-terminal" evidence="8">
    <location>
        <begin position="538"/>
        <end position="649"/>
    </location>
</feature>
<name>A0A9W3KCY2_BACTU</name>
<evidence type="ECO:0000259" key="8">
    <source>
        <dbReference type="Pfam" id="PF02687"/>
    </source>
</evidence>
<comment type="similarity">
    <text evidence="6">Belongs to the ABC-4 integral membrane protein family.</text>
</comment>
<protein>
    <recommendedName>
        <fullName evidence="12">ABC3 transporter permease protein domain-containing protein</fullName>
    </recommendedName>
</protein>
<evidence type="ECO:0000313" key="10">
    <source>
        <dbReference type="EMBL" id="AHA72518.1"/>
    </source>
</evidence>
<feature type="domain" description="ABC3 transporter permease C-terminal" evidence="8">
    <location>
        <begin position="240"/>
        <end position="362"/>
    </location>
</feature>
<feature type="transmembrane region" description="Helical" evidence="7">
    <location>
        <begin position="407"/>
        <end position="433"/>
    </location>
</feature>
<feature type="domain" description="MacB-like periplasmic core" evidence="9">
    <location>
        <begin position="20"/>
        <end position="165"/>
    </location>
</feature>
<evidence type="ECO:0000256" key="5">
    <source>
        <dbReference type="ARBA" id="ARBA00023136"/>
    </source>
</evidence>
<evidence type="ECO:0000256" key="2">
    <source>
        <dbReference type="ARBA" id="ARBA00022475"/>
    </source>
</evidence>
<accession>A0A9W3KCY2</accession>
<feature type="transmembrane region" description="Helical" evidence="7">
    <location>
        <begin position="586"/>
        <end position="609"/>
    </location>
</feature>
<dbReference type="GO" id="GO:0005886">
    <property type="term" value="C:plasma membrane"/>
    <property type="evidence" value="ECO:0007669"/>
    <property type="project" value="UniProtKB-SubCell"/>
</dbReference>
<feature type="transmembrane region" description="Helical" evidence="7">
    <location>
        <begin position="334"/>
        <end position="355"/>
    </location>
</feature>
<feature type="transmembrane region" description="Helical" evidence="7">
    <location>
        <begin position="21"/>
        <end position="41"/>
    </location>
</feature>
<dbReference type="RefSeq" id="WP_023522343.1">
    <property type="nucleotide sequence ID" value="NC_022873.1"/>
</dbReference>
<dbReference type="GO" id="GO:0022857">
    <property type="term" value="F:transmembrane transporter activity"/>
    <property type="evidence" value="ECO:0007669"/>
    <property type="project" value="TreeGrafter"/>
</dbReference>
<dbReference type="Pfam" id="PF02687">
    <property type="entry name" value="FtsX"/>
    <property type="match status" value="2"/>
</dbReference>
<evidence type="ECO:0000256" key="7">
    <source>
        <dbReference type="SAM" id="Phobius"/>
    </source>
</evidence>
<keyword evidence="2" id="KW-1003">Cell membrane</keyword>
<feature type="transmembrane region" description="Helical" evidence="7">
    <location>
        <begin position="533"/>
        <end position="554"/>
    </location>
</feature>
<dbReference type="AlphaFoldDB" id="A0A9W3KCY2"/>
<comment type="subcellular location">
    <subcellularLocation>
        <location evidence="1">Cell membrane</location>
        <topology evidence="1">Multi-pass membrane protein</topology>
    </subcellularLocation>
</comment>
<evidence type="ECO:0000259" key="9">
    <source>
        <dbReference type="Pfam" id="PF12704"/>
    </source>
</evidence>
<organism evidence="10 11">
    <name type="scientific">Bacillus thuringiensis YBT-1518</name>
    <dbReference type="NCBI Taxonomy" id="529122"/>
    <lineage>
        <taxon>Bacteria</taxon>
        <taxon>Bacillati</taxon>
        <taxon>Bacillota</taxon>
        <taxon>Bacilli</taxon>
        <taxon>Bacillales</taxon>
        <taxon>Bacillaceae</taxon>
        <taxon>Bacillus</taxon>
        <taxon>Bacillus cereus group</taxon>
    </lineage>
</organism>
<dbReference type="Proteomes" id="UP000018566">
    <property type="component" value="Chromosome"/>
</dbReference>
<evidence type="ECO:0000256" key="4">
    <source>
        <dbReference type="ARBA" id="ARBA00022989"/>
    </source>
</evidence>
<evidence type="ECO:0000256" key="3">
    <source>
        <dbReference type="ARBA" id="ARBA00022692"/>
    </source>
</evidence>
<dbReference type="InterPro" id="IPR025857">
    <property type="entry name" value="MacB_PCD"/>
</dbReference>
<evidence type="ECO:0000256" key="6">
    <source>
        <dbReference type="ARBA" id="ARBA00038076"/>
    </source>
</evidence>
<feature type="transmembrane region" description="Helical" evidence="7">
    <location>
        <begin position="234"/>
        <end position="257"/>
    </location>
</feature>
<dbReference type="PANTHER" id="PTHR30572">
    <property type="entry name" value="MEMBRANE COMPONENT OF TRANSPORTER-RELATED"/>
    <property type="match status" value="1"/>
</dbReference>